<dbReference type="Proteomes" id="UP001367316">
    <property type="component" value="Unassembled WGS sequence"/>
</dbReference>
<comment type="caution">
    <text evidence="2">The sequence shown here is derived from an EMBL/GenBank/DDBJ whole genome shotgun (WGS) entry which is preliminary data.</text>
</comment>
<protein>
    <recommendedName>
        <fullName evidence="4">Secreted protein</fullName>
    </recommendedName>
</protein>
<sequence>MRACVRLSVVWPLLYFRLSSFAQCLSRPVLFTDTNQSPQLISSSFDHLDNWIRHLPSHRHLLLSHHALFLTI</sequence>
<evidence type="ECO:0000313" key="2">
    <source>
        <dbReference type="EMBL" id="KAK7607421.1"/>
    </source>
</evidence>
<feature type="signal peptide" evidence="1">
    <location>
        <begin position="1"/>
        <end position="22"/>
    </location>
</feature>
<evidence type="ECO:0008006" key="4">
    <source>
        <dbReference type="Google" id="ProtNLM"/>
    </source>
</evidence>
<gene>
    <name evidence="2" type="ORF">JOL62DRAFT_584035</name>
</gene>
<evidence type="ECO:0000313" key="3">
    <source>
        <dbReference type="Proteomes" id="UP001367316"/>
    </source>
</evidence>
<accession>A0ABR1N0C7</accession>
<organism evidence="2 3">
    <name type="scientific">Phyllosticta paracitricarpa</name>
    <dbReference type="NCBI Taxonomy" id="2016321"/>
    <lineage>
        <taxon>Eukaryota</taxon>
        <taxon>Fungi</taxon>
        <taxon>Dikarya</taxon>
        <taxon>Ascomycota</taxon>
        <taxon>Pezizomycotina</taxon>
        <taxon>Dothideomycetes</taxon>
        <taxon>Dothideomycetes incertae sedis</taxon>
        <taxon>Botryosphaeriales</taxon>
        <taxon>Phyllostictaceae</taxon>
        <taxon>Phyllosticta</taxon>
    </lineage>
</organism>
<keyword evidence="1" id="KW-0732">Signal</keyword>
<dbReference type="EMBL" id="JBBPBF010000036">
    <property type="protein sequence ID" value="KAK7607421.1"/>
    <property type="molecule type" value="Genomic_DNA"/>
</dbReference>
<reference evidence="2 3" key="1">
    <citation type="submission" date="2024-04" db="EMBL/GenBank/DDBJ databases">
        <title>Phyllosticta paracitricarpa is synonymous to the EU quarantine fungus P. citricarpa based on phylogenomic analyses.</title>
        <authorList>
            <consortium name="Lawrence Berkeley National Laboratory"/>
            <person name="Van ingen-buijs V.A."/>
            <person name="Van westerhoven A.C."/>
            <person name="Haridas S."/>
            <person name="Skiadas P."/>
            <person name="Martin F."/>
            <person name="Groenewald J.Z."/>
            <person name="Crous P.W."/>
            <person name="Seidl M.F."/>
        </authorList>
    </citation>
    <scope>NUCLEOTIDE SEQUENCE [LARGE SCALE GENOMIC DNA]</scope>
    <source>
        <strain evidence="2 3">CBS 141358</strain>
    </source>
</reference>
<keyword evidence="3" id="KW-1185">Reference proteome</keyword>
<proteinExistence type="predicted"/>
<name>A0ABR1N0C7_9PEZI</name>
<feature type="chain" id="PRO_5045870774" description="Secreted protein" evidence="1">
    <location>
        <begin position="23"/>
        <end position="72"/>
    </location>
</feature>
<evidence type="ECO:0000256" key="1">
    <source>
        <dbReference type="SAM" id="SignalP"/>
    </source>
</evidence>